<dbReference type="RefSeq" id="WP_425310170.1">
    <property type="nucleotide sequence ID" value="NZ_CP154795.1"/>
</dbReference>
<dbReference type="PANTHER" id="PTHR43792:SF8">
    <property type="entry name" value="[RIBOSOMAL PROTEIN US5]-ALANINE N-ACETYLTRANSFERASE"/>
    <property type="match status" value="1"/>
</dbReference>
<dbReference type="Gene3D" id="3.40.630.30">
    <property type="match status" value="2"/>
</dbReference>
<keyword evidence="1" id="KW-0808">Transferase</keyword>
<feature type="domain" description="N-acetyltransferase" evidence="4">
    <location>
        <begin position="215"/>
        <end position="379"/>
    </location>
</feature>
<evidence type="ECO:0000313" key="5">
    <source>
        <dbReference type="EMBL" id="XAN08740.1"/>
    </source>
</evidence>
<keyword evidence="2" id="KW-0012">Acyltransferase</keyword>
<comment type="similarity">
    <text evidence="3">Belongs to the acetyltransferase family. RimJ subfamily.</text>
</comment>
<organism evidence="5 6">
    <name type="scientific">Ammonicoccus fulvus</name>
    <dbReference type="NCBI Taxonomy" id="3138240"/>
    <lineage>
        <taxon>Bacteria</taxon>
        <taxon>Bacillati</taxon>
        <taxon>Actinomycetota</taxon>
        <taxon>Actinomycetes</taxon>
        <taxon>Propionibacteriales</taxon>
        <taxon>Propionibacteriaceae</taxon>
        <taxon>Ammonicoccus</taxon>
    </lineage>
</organism>
<accession>A0ABZ3FVM5</accession>
<feature type="domain" description="N-acetyltransferase" evidence="4">
    <location>
        <begin position="31"/>
        <end position="192"/>
    </location>
</feature>
<dbReference type="InterPro" id="IPR051531">
    <property type="entry name" value="N-acetyltransferase"/>
</dbReference>
<gene>
    <name evidence="5" type="ORF">AADG42_15985</name>
</gene>
<evidence type="ECO:0000313" key="6">
    <source>
        <dbReference type="Proteomes" id="UP001442841"/>
    </source>
</evidence>
<name>A0ABZ3FVM5_9ACTN</name>
<dbReference type="InterPro" id="IPR000182">
    <property type="entry name" value="GNAT_dom"/>
</dbReference>
<dbReference type="SUPFAM" id="SSF55729">
    <property type="entry name" value="Acyl-CoA N-acyltransferases (Nat)"/>
    <property type="match status" value="2"/>
</dbReference>
<dbReference type="PANTHER" id="PTHR43792">
    <property type="entry name" value="GNAT FAMILY, PUTATIVE (AFU_ORTHOLOGUE AFUA_3G00765)-RELATED-RELATED"/>
    <property type="match status" value="1"/>
</dbReference>
<dbReference type="EMBL" id="CP154795">
    <property type="protein sequence ID" value="XAN08740.1"/>
    <property type="molecule type" value="Genomic_DNA"/>
</dbReference>
<dbReference type="Pfam" id="PF13302">
    <property type="entry name" value="Acetyltransf_3"/>
    <property type="match status" value="2"/>
</dbReference>
<dbReference type="Proteomes" id="UP001442841">
    <property type="component" value="Chromosome"/>
</dbReference>
<protein>
    <submittedName>
        <fullName evidence="5">GNAT family N-acetyltransferase</fullName>
    </submittedName>
</protein>
<sequence length="387" mass="42298">MTDNTRVRLNHDMPDQVPQSLPTLVSPDGAVILRPYQPHDVGRIVEMIGDPEFARWTNTPVPFTDSDGRAFLVATAARVSSGELLAWAIEAEIEGVRRLCSCLRIRLIGDGRGDISYGLHPEGRGRGLVRAAGRLALDWVFDAVGLEVVTWNCVVGNWASRWTALGLGFRVGGVARKAYARRGELVDVWIGEVTRDDSRESAAPPRQPVLTGPGVRLRPFAERDAPRIAEACNDEATQHWVSILPRPYRLSDAEGFIEWCREGKATGQEWTWCVAGTDSDECLGAITLFGLAARDGAGEIGYWAHPDARRRGLTSVAARLVADFALGPGPAQTVRLFVAEDNHASQRVAERTGATRVGTLPAYSVVRDGTRTDMILFLRGRQPAADR</sequence>
<reference evidence="5 6" key="1">
    <citation type="submission" date="2024-04" db="EMBL/GenBank/DDBJ databases">
        <title>Isolation of an actinomycete strain from pig manure.</title>
        <authorList>
            <person name="Gong T."/>
            <person name="Yu Z."/>
            <person name="An M."/>
            <person name="Wei C."/>
            <person name="Yang W."/>
            <person name="Liu L."/>
        </authorList>
    </citation>
    <scope>NUCLEOTIDE SEQUENCE [LARGE SCALE GENOMIC DNA]</scope>
    <source>
        <strain evidence="5 6">ZF39</strain>
    </source>
</reference>
<evidence type="ECO:0000259" key="4">
    <source>
        <dbReference type="PROSITE" id="PS51186"/>
    </source>
</evidence>
<dbReference type="InterPro" id="IPR016181">
    <property type="entry name" value="Acyl_CoA_acyltransferase"/>
</dbReference>
<evidence type="ECO:0000256" key="1">
    <source>
        <dbReference type="ARBA" id="ARBA00022679"/>
    </source>
</evidence>
<evidence type="ECO:0000256" key="2">
    <source>
        <dbReference type="ARBA" id="ARBA00023315"/>
    </source>
</evidence>
<keyword evidence="6" id="KW-1185">Reference proteome</keyword>
<evidence type="ECO:0000256" key="3">
    <source>
        <dbReference type="ARBA" id="ARBA00038502"/>
    </source>
</evidence>
<dbReference type="PROSITE" id="PS51186">
    <property type="entry name" value="GNAT"/>
    <property type="match status" value="2"/>
</dbReference>
<proteinExistence type="inferred from homology"/>